<dbReference type="GO" id="GO:0042597">
    <property type="term" value="C:periplasmic space"/>
    <property type="evidence" value="ECO:0007669"/>
    <property type="project" value="InterPro"/>
</dbReference>
<protein>
    <submittedName>
        <fullName evidence="6">Transglycosylase</fullName>
    </submittedName>
</protein>
<evidence type="ECO:0000256" key="2">
    <source>
        <dbReference type="ARBA" id="ARBA00009387"/>
    </source>
</evidence>
<name>A0A2S7K5Q6_9PROT</name>
<dbReference type="PANTHER" id="PTHR37423">
    <property type="entry name" value="SOLUBLE LYTIC MUREIN TRANSGLYCOSYLASE-RELATED"/>
    <property type="match status" value="1"/>
</dbReference>
<comment type="similarity">
    <text evidence="2">Belongs to the virb1 family.</text>
</comment>
<dbReference type="Gene3D" id="1.10.530.10">
    <property type="match status" value="1"/>
</dbReference>
<dbReference type="CDD" id="cd13401">
    <property type="entry name" value="Slt70-like"/>
    <property type="match status" value="1"/>
</dbReference>
<comment type="caution">
    <text evidence="6">The sequence shown here is derived from an EMBL/GenBank/DDBJ whole genome shotgun (WGS) entry which is preliminary data.</text>
</comment>
<feature type="signal peptide" evidence="4">
    <location>
        <begin position="1"/>
        <end position="22"/>
    </location>
</feature>
<evidence type="ECO:0000259" key="5">
    <source>
        <dbReference type="Pfam" id="PF01464"/>
    </source>
</evidence>
<dbReference type="PANTHER" id="PTHR37423:SF5">
    <property type="entry name" value="SOLUBLE LYTIC MUREIN TRANSGLYCOSYLASE"/>
    <property type="match status" value="1"/>
</dbReference>
<evidence type="ECO:0000256" key="4">
    <source>
        <dbReference type="SAM" id="SignalP"/>
    </source>
</evidence>
<dbReference type="Proteomes" id="UP000239504">
    <property type="component" value="Unassembled WGS sequence"/>
</dbReference>
<dbReference type="Pfam" id="PF01464">
    <property type="entry name" value="SLT"/>
    <property type="match status" value="1"/>
</dbReference>
<feature type="domain" description="Transglycosylase SLT" evidence="5">
    <location>
        <begin position="421"/>
        <end position="527"/>
    </location>
</feature>
<evidence type="ECO:0000313" key="7">
    <source>
        <dbReference type="Proteomes" id="UP000239504"/>
    </source>
</evidence>
<evidence type="ECO:0000256" key="1">
    <source>
        <dbReference type="ARBA" id="ARBA00007734"/>
    </source>
</evidence>
<keyword evidence="3 4" id="KW-0732">Signal</keyword>
<evidence type="ECO:0000256" key="3">
    <source>
        <dbReference type="ARBA" id="ARBA00022729"/>
    </source>
</evidence>
<dbReference type="SUPFAM" id="SSF53955">
    <property type="entry name" value="Lysozyme-like"/>
    <property type="match status" value="1"/>
</dbReference>
<gene>
    <name evidence="6" type="ORF">CW354_05575</name>
</gene>
<dbReference type="InterPro" id="IPR023346">
    <property type="entry name" value="Lysozyme-like_dom_sf"/>
</dbReference>
<dbReference type="GO" id="GO:0004553">
    <property type="term" value="F:hydrolase activity, hydrolyzing O-glycosyl compounds"/>
    <property type="evidence" value="ECO:0007669"/>
    <property type="project" value="InterPro"/>
</dbReference>
<proteinExistence type="inferred from homology"/>
<dbReference type="InterPro" id="IPR008939">
    <property type="entry name" value="Lytic_TGlycosylase_superhlx_U"/>
</dbReference>
<comment type="similarity">
    <text evidence="1">Belongs to the transglycosylase Slt family.</text>
</comment>
<dbReference type="EMBL" id="PJCH01000005">
    <property type="protein sequence ID" value="PQA87822.1"/>
    <property type="molecule type" value="Genomic_DNA"/>
</dbReference>
<keyword evidence="7" id="KW-1185">Reference proteome</keyword>
<organism evidence="6 7">
    <name type="scientific">Hyphococcus luteus</name>
    <dbReference type="NCBI Taxonomy" id="2058213"/>
    <lineage>
        <taxon>Bacteria</taxon>
        <taxon>Pseudomonadati</taxon>
        <taxon>Pseudomonadota</taxon>
        <taxon>Alphaproteobacteria</taxon>
        <taxon>Parvularculales</taxon>
        <taxon>Parvularculaceae</taxon>
        <taxon>Hyphococcus</taxon>
    </lineage>
</organism>
<dbReference type="RefSeq" id="WP_104829067.1">
    <property type="nucleotide sequence ID" value="NZ_PJCH01000005.1"/>
</dbReference>
<reference evidence="6 7" key="1">
    <citation type="submission" date="2017-12" db="EMBL/GenBank/DDBJ databases">
        <authorList>
            <person name="Hurst M.R.H."/>
        </authorList>
    </citation>
    <scope>NUCLEOTIDE SEQUENCE [LARGE SCALE GENOMIC DNA]</scope>
    <source>
        <strain evidence="6 7">SY-3-19</strain>
    </source>
</reference>
<dbReference type="Gene3D" id="1.25.20.10">
    <property type="entry name" value="Bacterial muramidases"/>
    <property type="match status" value="1"/>
</dbReference>
<dbReference type="SUPFAM" id="SSF48435">
    <property type="entry name" value="Bacterial muramidases"/>
    <property type="match status" value="1"/>
</dbReference>
<dbReference type="AlphaFoldDB" id="A0A2S7K5Q6"/>
<accession>A0A2S7K5Q6</accession>
<feature type="chain" id="PRO_5015642434" evidence="4">
    <location>
        <begin position="23"/>
        <end position="590"/>
    </location>
</feature>
<evidence type="ECO:0000313" key="6">
    <source>
        <dbReference type="EMBL" id="PQA87822.1"/>
    </source>
</evidence>
<dbReference type="InterPro" id="IPR008258">
    <property type="entry name" value="Transglycosylase_SLT_dom_1"/>
</dbReference>
<sequence length="590" mass="66254">MRAVRWIAGIAFLAAMGAPVQAATPEAVLDEPPAAAPETAEPVLRVLSAADAELYKEIFALQEDGRWSEADKKIAAVENDILMGYVQYQRYMHPTAYRSKFSELKRWMAYYADLPEADKIYSLARRRQPRDQSAPVRPISRKWRSEPGKELHPDLVADYEKTGEARTRRIEGRVRYLANRERALVAQREIDNHLRRGTITTRQYDRMRSWIAASLYYQGYVDAAQEIAESAADRNGETAVLAYWIAGLIEFRKGDIAGAHDHFSAMAAVPYQEDSLRAGAGFWAARTALAAGAPADVTPNLEIAARYPFTFYGQLSLAQLGRAYDFNWAPPELTQEDFDKLTQEQPRILRAIALAEAGRTSDADIELRWANGAVEEELTKPLLAIAFALDLPAAQIDIALSDDNPALHAGLFPIPHYTPENGFRVDRALLYALMRQESKFKTDATSRVGARGLMQLMPRTASYIAGDRSLRYRSGRERLYDPSYNMELGQTYVDHLMTRSVDGDLFNLAAAYNGGPGNLRRWQRAVEVEDPLLFIESIPNRESRDFVEKVLTNFWVYRARLGQPAPSRDKVAAGELPLYEALDRIAGQGD</sequence>